<dbReference type="InterPro" id="IPR009056">
    <property type="entry name" value="Cyt_c-like_dom"/>
</dbReference>
<evidence type="ECO:0000313" key="17">
    <source>
        <dbReference type="EMBL" id="MDQ9170150.1"/>
    </source>
</evidence>
<evidence type="ECO:0000256" key="15">
    <source>
        <dbReference type="SAM" id="SignalP"/>
    </source>
</evidence>
<evidence type="ECO:0000256" key="6">
    <source>
        <dbReference type="ARBA" id="ARBA00022723"/>
    </source>
</evidence>
<dbReference type="InterPro" id="IPR025710">
    <property type="entry name" value="SoxA"/>
</dbReference>
<feature type="signal peptide" evidence="15">
    <location>
        <begin position="1"/>
        <end position="22"/>
    </location>
</feature>
<dbReference type="Proteomes" id="UP001225596">
    <property type="component" value="Unassembled WGS sequence"/>
</dbReference>
<dbReference type="RefSeq" id="WP_338436085.1">
    <property type="nucleotide sequence ID" value="NZ_JAUYVH010000003.1"/>
</dbReference>
<feature type="chain" id="PRO_5046235176" description="SoxAX cytochrome complex subunit A" evidence="15">
    <location>
        <begin position="23"/>
        <end position="268"/>
    </location>
</feature>
<evidence type="ECO:0000256" key="14">
    <source>
        <dbReference type="PIRNR" id="PIRNR038455"/>
    </source>
</evidence>
<sequence length="268" mass="29955">MRRMHQYVFAAIAAGTSALALAQSSATDEIAKYRQLLADGNPAELWEMRGEELWKTKAGPKQATLEKCDLGKGPGVVKGAYAELPRYFKDTDKVMDLEQRLMHCRMTLQGLTKEEATKRPFGSAGNPSDIEAIVSYVTAESKGMKMAVPMSHPKEKAAYEIGKKIFFHRAGAYDFACATCHSVDGQRIRLQELPNILNKSNAQQAYTTWPAYRVSQGEVRTMQHRLYDCFRQQRFPEPVYGSDLITAMTMFLAKNADGGVYNAPALKR</sequence>
<evidence type="ECO:0000256" key="12">
    <source>
        <dbReference type="ARBA" id="ARBA00048077"/>
    </source>
</evidence>
<keyword evidence="9 14" id="KW-0249">Electron transport</keyword>
<evidence type="ECO:0000256" key="13">
    <source>
        <dbReference type="ARBA" id="ARBA00048423"/>
    </source>
</evidence>
<dbReference type="Pfam" id="PF21342">
    <property type="entry name" value="SoxA-TsdA_cyt-c"/>
    <property type="match status" value="1"/>
</dbReference>
<keyword evidence="4 14" id="KW-0349">Heme</keyword>
<dbReference type="EC" id="2.8.5.2" evidence="14"/>
<keyword evidence="5 14" id="KW-0808">Transferase</keyword>
<evidence type="ECO:0000256" key="2">
    <source>
        <dbReference type="ARBA" id="ARBA00011530"/>
    </source>
</evidence>
<protein>
    <recommendedName>
        <fullName evidence="14">SoxAX cytochrome complex subunit A</fullName>
        <ecNumber evidence="14">2.8.5.2</ecNumber>
    </recommendedName>
    <alternativeName>
        <fullName evidence="14">Protein SoxA</fullName>
    </alternativeName>
    <alternativeName>
        <fullName evidence="14">Sulfur oxidizing protein A</fullName>
    </alternativeName>
    <alternativeName>
        <fullName evidence="14">Thiosulfate-oxidizing multienzyme system protein SoxA</fullName>
    </alternativeName>
</protein>
<comment type="similarity">
    <text evidence="11 14">Belongs to the SoxA family.</text>
</comment>
<evidence type="ECO:0000256" key="1">
    <source>
        <dbReference type="ARBA" id="ARBA00004418"/>
    </source>
</evidence>
<comment type="subcellular location">
    <subcellularLocation>
        <location evidence="1 14">Periplasm</location>
    </subcellularLocation>
</comment>
<gene>
    <name evidence="17" type="primary">soxA</name>
    <name evidence="17" type="ORF">Q8A64_06945</name>
</gene>
<keyword evidence="7 15" id="KW-0732">Signal</keyword>
<comment type="caution">
    <text evidence="17">The sequence shown here is derived from an EMBL/GenBank/DDBJ whole genome shotgun (WGS) entry which is preliminary data.</text>
</comment>
<dbReference type="InterPro" id="IPR036909">
    <property type="entry name" value="Cyt_c-like_dom_sf"/>
</dbReference>
<keyword evidence="6 14" id="KW-0479">Metal-binding</keyword>
<evidence type="ECO:0000256" key="5">
    <source>
        <dbReference type="ARBA" id="ARBA00022679"/>
    </source>
</evidence>
<keyword evidence="3 14" id="KW-0813">Transport</keyword>
<reference evidence="17 18" key="1">
    <citation type="submission" date="2023-08" db="EMBL/GenBank/DDBJ databases">
        <title>Oxalobacteraceae gen .nov., isolated from river sludge outside the plant.</title>
        <authorList>
            <person name="Zhao S.Y."/>
        </authorList>
    </citation>
    <scope>NUCLEOTIDE SEQUENCE [LARGE SCALE GENOMIC DNA]</scope>
    <source>
        <strain evidence="17 18">R-40</strain>
    </source>
</reference>
<dbReference type="Gene3D" id="1.10.760.10">
    <property type="entry name" value="Cytochrome c-like domain"/>
    <property type="match status" value="2"/>
</dbReference>
<keyword evidence="18" id="KW-1185">Reference proteome</keyword>
<organism evidence="17 18">
    <name type="scientific">Keguizhuia sedimenti</name>
    <dbReference type="NCBI Taxonomy" id="3064264"/>
    <lineage>
        <taxon>Bacteria</taxon>
        <taxon>Pseudomonadati</taxon>
        <taxon>Pseudomonadota</taxon>
        <taxon>Betaproteobacteria</taxon>
        <taxon>Burkholderiales</taxon>
        <taxon>Oxalobacteraceae</taxon>
        <taxon>Keguizhuia</taxon>
    </lineage>
</organism>
<dbReference type="NCBIfam" id="TIGR04484">
    <property type="entry name" value="thiosulf_SoxA"/>
    <property type="match status" value="1"/>
</dbReference>
<evidence type="ECO:0000256" key="7">
    <source>
        <dbReference type="ARBA" id="ARBA00022729"/>
    </source>
</evidence>
<comment type="catalytic activity">
    <reaction evidence="12 14">
        <text>L-cysteinyl-[SoxY protein] + thiosulfate + 2 Fe(III)-[cytochrome c] = S-sulfosulfanyl-L-cysteinyl-[SoxY protein] + 2 Fe(II)-[cytochrome c] + 2 H(+)</text>
        <dbReference type="Rhea" id="RHEA:56720"/>
        <dbReference type="Rhea" id="RHEA-COMP:10350"/>
        <dbReference type="Rhea" id="RHEA-COMP:14328"/>
        <dbReference type="Rhea" id="RHEA-COMP:14399"/>
        <dbReference type="Rhea" id="RHEA-COMP:14691"/>
        <dbReference type="ChEBI" id="CHEBI:15378"/>
        <dbReference type="ChEBI" id="CHEBI:29033"/>
        <dbReference type="ChEBI" id="CHEBI:29034"/>
        <dbReference type="ChEBI" id="CHEBI:29950"/>
        <dbReference type="ChEBI" id="CHEBI:33542"/>
        <dbReference type="ChEBI" id="CHEBI:139321"/>
        <dbReference type="EC" id="2.8.5.2"/>
    </reaction>
</comment>
<evidence type="ECO:0000256" key="4">
    <source>
        <dbReference type="ARBA" id="ARBA00022617"/>
    </source>
</evidence>
<comment type="catalytic activity">
    <reaction evidence="13 14">
        <text>S-sulfanyl-L-cysteinyl-[SoxY protein] + thiosulfate + 2 Fe(III)-[cytochrome c] = S-(2-sulfodisulfanyl)-L-cysteinyl-[SoxY protein] + 2 Fe(II)-[cytochrome c] + 2 H(+)</text>
        <dbReference type="Rhea" id="RHEA:51224"/>
        <dbReference type="Rhea" id="RHEA-COMP:10350"/>
        <dbReference type="Rhea" id="RHEA-COMP:14399"/>
        <dbReference type="Rhea" id="RHEA-COMP:14689"/>
        <dbReference type="Rhea" id="RHEA-COMP:14690"/>
        <dbReference type="ChEBI" id="CHEBI:15378"/>
        <dbReference type="ChEBI" id="CHEBI:29033"/>
        <dbReference type="ChEBI" id="CHEBI:29034"/>
        <dbReference type="ChEBI" id="CHEBI:33542"/>
        <dbReference type="ChEBI" id="CHEBI:61963"/>
        <dbReference type="ChEBI" id="CHEBI:140664"/>
        <dbReference type="EC" id="2.8.5.2"/>
    </reaction>
</comment>
<evidence type="ECO:0000256" key="11">
    <source>
        <dbReference type="ARBA" id="ARBA00025746"/>
    </source>
</evidence>
<evidence type="ECO:0000256" key="9">
    <source>
        <dbReference type="ARBA" id="ARBA00022982"/>
    </source>
</evidence>
<dbReference type="SUPFAM" id="SSF46626">
    <property type="entry name" value="Cytochrome c"/>
    <property type="match status" value="2"/>
</dbReference>
<comment type="subunit">
    <text evidence="2 14">Heterodimer of SoxA and SoxX.</text>
</comment>
<dbReference type="PIRSF" id="PIRSF038455">
    <property type="entry name" value="SoxA"/>
    <property type="match status" value="1"/>
</dbReference>
<proteinExistence type="inferred from homology"/>
<evidence type="ECO:0000313" key="18">
    <source>
        <dbReference type="Proteomes" id="UP001225596"/>
    </source>
</evidence>
<evidence type="ECO:0000256" key="10">
    <source>
        <dbReference type="ARBA" id="ARBA00023004"/>
    </source>
</evidence>
<name>A0ABU1BMC9_9BURK</name>
<keyword evidence="8 14" id="KW-0574">Periplasm</keyword>
<evidence type="ECO:0000259" key="16">
    <source>
        <dbReference type="Pfam" id="PF21342"/>
    </source>
</evidence>
<evidence type="ECO:0000256" key="8">
    <source>
        <dbReference type="ARBA" id="ARBA00022764"/>
    </source>
</evidence>
<accession>A0ABU1BMC9</accession>
<keyword evidence="10 14" id="KW-0408">Iron</keyword>
<dbReference type="EMBL" id="JAUYVH010000003">
    <property type="protein sequence ID" value="MDQ9170150.1"/>
    <property type="molecule type" value="Genomic_DNA"/>
</dbReference>
<feature type="domain" description="Cytochrome c" evidence="16">
    <location>
        <begin position="49"/>
        <end position="146"/>
    </location>
</feature>
<evidence type="ECO:0000256" key="3">
    <source>
        <dbReference type="ARBA" id="ARBA00022448"/>
    </source>
</evidence>